<protein>
    <submittedName>
        <fullName evidence="2">Uncharacterized protein</fullName>
    </submittedName>
</protein>
<gene>
    <name evidence="2" type="ORF">FPZ44_05465</name>
</gene>
<evidence type="ECO:0000313" key="3">
    <source>
        <dbReference type="Proteomes" id="UP000318102"/>
    </source>
</evidence>
<keyword evidence="1" id="KW-1133">Transmembrane helix</keyword>
<feature type="transmembrane region" description="Helical" evidence="1">
    <location>
        <begin position="7"/>
        <end position="27"/>
    </location>
</feature>
<keyword evidence="1" id="KW-0472">Membrane</keyword>
<organism evidence="2 3">
    <name type="scientific">Paenibacillus agilis</name>
    <dbReference type="NCBI Taxonomy" id="3020863"/>
    <lineage>
        <taxon>Bacteria</taxon>
        <taxon>Bacillati</taxon>
        <taxon>Bacillota</taxon>
        <taxon>Bacilli</taxon>
        <taxon>Bacillales</taxon>
        <taxon>Paenibacillaceae</taxon>
        <taxon>Paenibacillus</taxon>
    </lineage>
</organism>
<evidence type="ECO:0000313" key="2">
    <source>
        <dbReference type="EMBL" id="TVX92551.1"/>
    </source>
</evidence>
<proteinExistence type="predicted"/>
<dbReference type="OrthoDB" id="2543755at2"/>
<keyword evidence="1" id="KW-0812">Transmembrane</keyword>
<dbReference type="RefSeq" id="WP_144988121.1">
    <property type="nucleotide sequence ID" value="NZ_VNJK01000001.1"/>
</dbReference>
<comment type="caution">
    <text evidence="2">The sequence shown here is derived from an EMBL/GenBank/DDBJ whole genome shotgun (WGS) entry which is preliminary data.</text>
</comment>
<keyword evidence="3" id="KW-1185">Reference proteome</keyword>
<reference evidence="2 3" key="1">
    <citation type="submission" date="2019-07" db="EMBL/GenBank/DDBJ databases">
        <authorList>
            <person name="Kim J."/>
        </authorList>
    </citation>
    <scope>NUCLEOTIDE SEQUENCE [LARGE SCALE GENOMIC DNA]</scope>
    <source>
        <strain evidence="2 3">N4</strain>
    </source>
</reference>
<dbReference type="AlphaFoldDB" id="A0A559IY74"/>
<sequence length="349" mass="40024">MSHIKKITIIILLVSFVLITSVVILNFNTINQYDNKIISVSEGKVLKNQHVLLSKAEKVVHNPKMFTYSHKFQIDKSLEKKINLPGGDAYSYYVNYKESNIIKGEFVVDTRLDGGEINLIFLQGNKTALVRTPSDSNWYSSVSINYKDKATTIIPLELMWDSEGDEDLTVIPISPNKHYDGSYLAISRFVVLNPNVPYDEHSILSDLEIEESLLNDKKINVYPFPKFYDEKKQEIEIQNENGQFFINSLPHKLILGAISFNTKVDILIIDQNGKIEETLRDINIVKGNITDINLSDSLLTKINDSNNKYYALITNNRNRKILYDMNGINELNQPFPTSFNLIIEFYKTK</sequence>
<accession>A0A559IY74</accession>
<dbReference type="Proteomes" id="UP000318102">
    <property type="component" value="Unassembled WGS sequence"/>
</dbReference>
<name>A0A559IY74_9BACL</name>
<dbReference type="EMBL" id="VNJK01000001">
    <property type="protein sequence ID" value="TVX92551.1"/>
    <property type="molecule type" value="Genomic_DNA"/>
</dbReference>
<evidence type="ECO:0000256" key="1">
    <source>
        <dbReference type="SAM" id="Phobius"/>
    </source>
</evidence>